<feature type="chain" id="PRO_5016737289" description="Lipoprotein" evidence="1">
    <location>
        <begin position="23"/>
        <end position="60"/>
    </location>
</feature>
<evidence type="ECO:0000313" key="3">
    <source>
        <dbReference type="Proteomes" id="UP000254939"/>
    </source>
</evidence>
<evidence type="ECO:0000256" key="1">
    <source>
        <dbReference type="SAM" id="SignalP"/>
    </source>
</evidence>
<keyword evidence="1" id="KW-0732">Signal</keyword>
<protein>
    <recommendedName>
        <fullName evidence="4">Lipoprotein</fullName>
    </recommendedName>
</protein>
<dbReference type="EMBL" id="NAAC01000009">
    <property type="protein sequence ID" value="RDJ12949.1"/>
    <property type="molecule type" value="Genomic_DNA"/>
</dbReference>
<organism evidence="2 3">
    <name type="scientific">Rhizobium grahamii</name>
    <dbReference type="NCBI Taxonomy" id="1120045"/>
    <lineage>
        <taxon>Bacteria</taxon>
        <taxon>Pseudomonadati</taxon>
        <taxon>Pseudomonadota</taxon>
        <taxon>Alphaproteobacteria</taxon>
        <taxon>Hyphomicrobiales</taxon>
        <taxon>Rhizobiaceae</taxon>
        <taxon>Rhizobium/Agrobacterium group</taxon>
        <taxon>Rhizobium</taxon>
    </lineage>
</organism>
<evidence type="ECO:0000313" key="2">
    <source>
        <dbReference type="EMBL" id="RDJ12949.1"/>
    </source>
</evidence>
<name>A0A370KS10_9HYPH</name>
<dbReference type="AlphaFoldDB" id="A0A370KS10"/>
<proteinExistence type="predicted"/>
<sequence length="60" mass="6381">MSKFPTLAVAGVLLGLTAIASACTTPQNSNRADFQYQPRHSVNPACNHGFRPTNALSCAY</sequence>
<dbReference type="OrthoDB" id="8389951at2"/>
<gene>
    <name evidence="2" type="ORF">B5K06_09295</name>
</gene>
<accession>A0A370KS10</accession>
<dbReference type="Proteomes" id="UP000254939">
    <property type="component" value="Unassembled WGS sequence"/>
</dbReference>
<reference evidence="2 3" key="1">
    <citation type="submission" date="2017-03" db="EMBL/GenBank/DDBJ databases">
        <title>Genome analysis of Rhizobial strains effectives or ineffectives for nitrogen fixation isolated from bean seeds.</title>
        <authorList>
            <person name="Peralta H."/>
            <person name="Aguilar-Vera A."/>
            <person name="Mora Y."/>
            <person name="Vargas-Lagunas C."/>
            <person name="Girard L."/>
            <person name="Mora J."/>
        </authorList>
    </citation>
    <scope>NUCLEOTIDE SEQUENCE [LARGE SCALE GENOMIC DNA]</scope>
    <source>
        <strain evidence="2 3">CCGM3</strain>
    </source>
</reference>
<evidence type="ECO:0008006" key="4">
    <source>
        <dbReference type="Google" id="ProtNLM"/>
    </source>
</evidence>
<feature type="signal peptide" evidence="1">
    <location>
        <begin position="1"/>
        <end position="22"/>
    </location>
</feature>
<comment type="caution">
    <text evidence="2">The sequence shown here is derived from an EMBL/GenBank/DDBJ whole genome shotgun (WGS) entry which is preliminary data.</text>
</comment>
<dbReference type="PROSITE" id="PS51257">
    <property type="entry name" value="PROKAR_LIPOPROTEIN"/>
    <property type="match status" value="1"/>
</dbReference>